<sequence>MEPMFFVMAILGCGDGNLGCQEARVLPARYETMAQCRADLPTMLARNSDVDAPSLAANCRVNGLTIAQKDAPRPRG</sequence>
<dbReference type="RefSeq" id="WP_093666575.1">
    <property type="nucleotide sequence ID" value="NZ_FOCF01000008.1"/>
</dbReference>
<organism evidence="1 2">
    <name type="scientific">Sphingomonas gellani</name>
    <dbReference type="NCBI Taxonomy" id="1166340"/>
    <lineage>
        <taxon>Bacteria</taxon>
        <taxon>Pseudomonadati</taxon>
        <taxon>Pseudomonadota</taxon>
        <taxon>Alphaproteobacteria</taxon>
        <taxon>Sphingomonadales</taxon>
        <taxon>Sphingomonadaceae</taxon>
        <taxon>Sphingomonas</taxon>
    </lineage>
</organism>
<accession>A0A1H8HK15</accession>
<keyword evidence="2" id="KW-1185">Reference proteome</keyword>
<dbReference type="OrthoDB" id="7916376at2"/>
<dbReference type="Proteomes" id="UP000199206">
    <property type="component" value="Unassembled WGS sequence"/>
</dbReference>
<gene>
    <name evidence="1" type="ORF">SAMN05192583_3081</name>
</gene>
<dbReference type="STRING" id="1166340.SAMN05192583_3081"/>
<evidence type="ECO:0000313" key="2">
    <source>
        <dbReference type="Proteomes" id="UP000199206"/>
    </source>
</evidence>
<reference evidence="2" key="1">
    <citation type="submission" date="2016-10" db="EMBL/GenBank/DDBJ databases">
        <authorList>
            <person name="Varghese N."/>
            <person name="Submissions S."/>
        </authorList>
    </citation>
    <scope>NUCLEOTIDE SEQUENCE [LARGE SCALE GENOMIC DNA]</scope>
    <source>
        <strain evidence="2">S6-262</strain>
    </source>
</reference>
<name>A0A1H8HK15_9SPHN</name>
<protein>
    <submittedName>
        <fullName evidence="1">Uncharacterized protein</fullName>
    </submittedName>
</protein>
<proteinExistence type="predicted"/>
<evidence type="ECO:0000313" key="1">
    <source>
        <dbReference type="EMBL" id="SEN56572.1"/>
    </source>
</evidence>
<dbReference type="AlphaFoldDB" id="A0A1H8HK15"/>
<dbReference type="EMBL" id="FOCF01000008">
    <property type="protein sequence ID" value="SEN56572.1"/>
    <property type="molecule type" value="Genomic_DNA"/>
</dbReference>